<name>A0A382LZ19_9ZZZZ</name>
<organism evidence="1">
    <name type="scientific">marine metagenome</name>
    <dbReference type="NCBI Taxonomy" id="408172"/>
    <lineage>
        <taxon>unclassified sequences</taxon>
        <taxon>metagenomes</taxon>
        <taxon>ecological metagenomes</taxon>
    </lineage>
</organism>
<gene>
    <name evidence="1" type="ORF">METZ01_LOCUS294657</name>
</gene>
<accession>A0A382LZ19</accession>
<sequence length="188" mass="22178">MNITKKKDIFSKIAFSNNSGLFSKIKSSFGDRVIDILIHLPKDILKKNLLEEINISNIDQLITIDLKVEKHIKNFNRRLPYKIICKNKLDQQINLLFFNIYQSFITKKFENNKVFRVTGKLSFFSNFYQIVHPISAYGQNSFSDFEEIEPIYNLDRTGINKKTFRKLIIKNLDFFKKQSDFPVLIIDV</sequence>
<reference evidence="1" key="1">
    <citation type="submission" date="2018-05" db="EMBL/GenBank/DDBJ databases">
        <authorList>
            <person name="Lanie J.A."/>
            <person name="Ng W.-L."/>
            <person name="Kazmierczak K.M."/>
            <person name="Andrzejewski T.M."/>
            <person name="Davidsen T.M."/>
            <person name="Wayne K.J."/>
            <person name="Tettelin H."/>
            <person name="Glass J.I."/>
            <person name="Rusch D."/>
            <person name="Podicherti R."/>
            <person name="Tsui H.-C.T."/>
            <person name="Winkler M.E."/>
        </authorList>
    </citation>
    <scope>NUCLEOTIDE SEQUENCE</scope>
</reference>
<evidence type="ECO:0000313" key="1">
    <source>
        <dbReference type="EMBL" id="SVC41803.1"/>
    </source>
</evidence>
<dbReference type="EMBL" id="UINC01090133">
    <property type="protein sequence ID" value="SVC41803.1"/>
    <property type="molecule type" value="Genomic_DNA"/>
</dbReference>
<feature type="non-terminal residue" evidence="1">
    <location>
        <position position="188"/>
    </location>
</feature>
<proteinExistence type="predicted"/>
<dbReference type="InterPro" id="IPR012340">
    <property type="entry name" value="NA-bd_OB-fold"/>
</dbReference>
<feature type="non-terminal residue" evidence="1">
    <location>
        <position position="1"/>
    </location>
</feature>
<protein>
    <recommendedName>
        <fullName evidence="2">RecG wedge domain-containing protein</fullName>
    </recommendedName>
</protein>
<evidence type="ECO:0008006" key="2">
    <source>
        <dbReference type="Google" id="ProtNLM"/>
    </source>
</evidence>
<dbReference type="SUPFAM" id="SSF50249">
    <property type="entry name" value="Nucleic acid-binding proteins"/>
    <property type="match status" value="1"/>
</dbReference>
<dbReference type="AlphaFoldDB" id="A0A382LZ19"/>